<evidence type="ECO:0000259" key="2">
    <source>
        <dbReference type="Pfam" id="PF00857"/>
    </source>
</evidence>
<reference evidence="3 4" key="1">
    <citation type="submission" date="2016-10" db="EMBL/GenBank/DDBJ databases">
        <authorList>
            <person name="de Groot N.N."/>
        </authorList>
    </citation>
    <scope>NUCLEOTIDE SEQUENCE [LARGE SCALE GENOMIC DNA]</scope>
    <source>
        <strain evidence="3 4">DSM 21039</strain>
    </source>
</reference>
<dbReference type="Pfam" id="PF00857">
    <property type="entry name" value="Isochorismatase"/>
    <property type="match status" value="1"/>
</dbReference>
<proteinExistence type="predicted"/>
<dbReference type="CDD" id="cd00431">
    <property type="entry name" value="cysteine_hydrolases"/>
    <property type="match status" value="1"/>
</dbReference>
<organism evidence="3 4">
    <name type="scientific">Chitinophaga rupis</name>
    <dbReference type="NCBI Taxonomy" id="573321"/>
    <lineage>
        <taxon>Bacteria</taxon>
        <taxon>Pseudomonadati</taxon>
        <taxon>Bacteroidota</taxon>
        <taxon>Chitinophagia</taxon>
        <taxon>Chitinophagales</taxon>
        <taxon>Chitinophagaceae</taxon>
        <taxon>Chitinophaga</taxon>
    </lineage>
</organism>
<dbReference type="OrthoDB" id="9796485at2"/>
<evidence type="ECO:0000256" key="1">
    <source>
        <dbReference type="ARBA" id="ARBA00022801"/>
    </source>
</evidence>
<dbReference type="RefSeq" id="WP_089913620.1">
    <property type="nucleotide sequence ID" value="NZ_FOBB01000003.1"/>
</dbReference>
<dbReference type="InterPro" id="IPR050272">
    <property type="entry name" value="Isochorismatase-like_hydrls"/>
</dbReference>
<keyword evidence="1" id="KW-0378">Hydrolase</keyword>
<dbReference type="STRING" id="573321.SAMN04488505_103580"/>
<dbReference type="Proteomes" id="UP000198984">
    <property type="component" value="Unassembled WGS sequence"/>
</dbReference>
<name>A0A1H7W7A8_9BACT</name>
<dbReference type="PANTHER" id="PTHR43540">
    <property type="entry name" value="PEROXYUREIDOACRYLATE/UREIDOACRYLATE AMIDOHYDROLASE-RELATED"/>
    <property type="match status" value="1"/>
</dbReference>
<dbReference type="InterPro" id="IPR036380">
    <property type="entry name" value="Isochorismatase-like_sf"/>
</dbReference>
<dbReference type="AlphaFoldDB" id="A0A1H7W7A8"/>
<evidence type="ECO:0000313" key="3">
    <source>
        <dbReference type="EMBL" id="SEM17381.1"/>
    </source>
</evidence>
<dbReference type="SUPFAM" id="SSF52499">
    <property type="entry name" value="Isochorismatase-like hydrolases"/>
    <property type="match status" value="1"/>
</dbReference>
<dbReference type="PANTHER" id="PTHR43540:SF7">
    <property type="entry name" value="ISOCHORISMATASE FAMILY PROTEIN YECD"/>
    <property type="match status" value="1"/>
</dbReference>
<accession>A0A1H7W7A8</accession>
<dbReference type="GO" id="GO:0016787">
    <property type="term" value="F:hydrolase activity"/>
    <property type="evidence" value="ECO:0007669"/>
    <property type="project" value="UniProtKB-KW"/>
</dbReference>
<dbReference type="Gene3D" id="3.40.50.850">
    <property type="entry name" value="Isochorismatase-like"/>
    <property type="match status" value="1"/>
</dbReference>
<sequence length="191" mass="20843">MAITTLDQRTALVLIDLQKGVAGQTTVPPAASVITNAISLITAFRAARLPIVAVNVSFAKDFGDGLKTRTEEKGSRAFSGDWDQLLPELPLQPDDIYITKHNWNAFYGTDLDLQLRRRGITNIVLAGIATSIGVEGTARSAHERAYNITFAKDAMSDRSLPAHEHSLQVIFPRIGETGTTMEIIEQLKALK</sequence>
<keyword evidence="4" id="KW-1185">Reference proteome</keyword>
<dbReference type="EMBL" id="FOBB01000003">
    <property type="protein sequence ID" value="SEM17381.1"/>
    <property type="molecule type" value="Genomic_DNA"/>
</dbReference>
<feature type="domain" description="Isochorismatase-like" evidence="2">
    <location>
        <begin position="10"/>
        <end position="180"/>
    </location>
</feature>
<dbReference type="InterPro" id="IPR000868">
    <property type="entry name" value="Isochorismatase-like_dom"/>
</dbReference>
<evidence type="ECO:0000313" key="4">
    <source>
        <dbReference type="Proteomes" id="UP000198984"/>
    </source>
</evidence>
<gene>
    <name evidence="3" type="ORF">SAMN04488505_103580</name>
</gene>
<protein>
    <submittedName>
        <fullName evidence="3">Nicotinamidase-related amidase</fullName>
    </submittedName>
</protein>